<dbReference type="EMBL" id="CP041695">
    <property type="protein sequence ID" value="QDP78335.1"/>
    <property type="molecule type" value="Genomic_DNA"/>
</dbReference>
<feature type="domain" description="Flavin reductase like" evidence="3">
    <location>
        <begin position="15"/>
        <end position="162"/>
    </location>
</feature>
<dbReference type="Gene3D" id="2.30.110.10">
    <property type="entry name" value="Electron Transport, Fmn-binding Protein, Chain A"/>
    <property type="match status" value="1"/>
</dbReference>
<dbReference type="RefSeq" id="WP_039819437.1">
    <property type="nucleotide sequence ID" value="NZ_CP041695.1"/>
</dbReference>
<dbReference type="GO" id="GO:0042602">
    <property type="term" value="F:riboflavin reductase (NADPH) activity"/>
    <property type="evidence" value="ECO:0007669"/>
    <property type="project" value="TreeGrafter"/>
</dbReference>
<dbReference type="SMART" id="SM00903">
    <property type="entry name" value="Flavin_Reduct"/>
    <property type="match status" value="1"/>
</dbReference>
<dbReference type="InterPro" id="IPR050268">
    <property type="entry name" value="NADH-dep_flavin_reductase"/>
</dbReference>
<dbReference type="InterPro" id="IPR002563">
    <property type="entry name" value="Flavin_Rdtase-like_dom"/>
</dbReference>
<evidence type="ECO:0000259" key="3">
    <source>
        <dbReference type="SMART" id="SM00903"/>
    </source>
</evidence>
<dbReference type="GeneID" id="80331915"/>
<dbReference type="GO" id="GO:0010181">
    <property type="term" value="F:FMN binding"/>
    <property type="evidence" value="ECO:0007669"/>
    <property type="project" value="InterPro"/>
</dbReference>
<dbReference type="OrthoDB" id="3176898at2"/>
<evidence type="ECO:0000256" key="1">
    <source>
        <dbReference type="ARBA" id="ARBA00008898"/>
    </source>
</evidence>
<dbReference type="PANTHER" id="PTHR30466:SF15">
    <property type="entry name" value="POSSIBLE OXIDOREDUCTASE"/>
    <property type="match status" value="1"/>
</dbReference>
<comment type="similarity">
    <text evidence="1">Belongs to the non-flavoprotein flavin reductase family.</text>
</comment>
<reference evidence="4 5" key="1">
    <citation type="submission" date="2019-07" db="EMBL/GenBank/DDBJ databases">
        <title>Complete Genome Sequence and Methylome Analysis of Nocardia otitidis-caviarum NEB252.</title>
        <authorList>
            <person name="Fomenkov A."/>
            <person name="Anton B.P."/>
            <person name="Vincze T."/>
            <person name="Roberts R.J."/>
        </authorList>
    </citation>
    <scope>NUCLEOTIDE SEQUENCE [LARGE SCALE GENOMIC DNA]</scope>
    <source>
        <strain evidence="4 5">NEB252</strain>
    </source>
</reference>
<dbReference type="PANTHER" id="PTHR30466">
    <property type="entry name" value="FLAVIN REDUCTASE"/>
    <property type="match status" value="1"/>
</dbReference>
<evidence type="ECO:0000313" key="5">
    <source>
        <dbReference type="Proteomes" id="UP000317039"/>
    </source>
</evidence>
<sequence length="167" mass="17814">MSEGPEPRAAFDALVAAADAPIVIVTAAVDDERAGCVVGFATQVAIEPPRFLVCVSRANHTYGVARRAHHLGVHLVDRENIALAQLFGAETGDEMDKFSWCRWYVGPHGAPLLEEAAAWFVGRVVARHDFGDHEGVVLAPEYGAGPGAPVTALRYHDVADLEPGHPS</sequence>
<evidence type="ECO:0000313" key="4">
    <source>
        <dbReference type="EMBL" id="QDP78335.1"/>
    </source>
</evidence>
<dbReference type="KEGG" id="nod:FOH10_05835"/>
<gene>
    <name evidence="4" type="ORF">FOH10_05835</name>
</gene>
<name>A0A516NHF6_9NOCA</name>
<dbReference type="AlphaFoldDB" id="A0A516NHF6"/>
<proteinExistence type="inferred from homology"/>
<organism evidence="4 5">
    <name type="scientific">Nocardia otitidiscaviarum</name>
    <dbReference type="NCBI Taxonomy" id="1823"/>
    <lineage>
        <taxon>Bacteria</taxon>
        <taxon>Bacillati</taxon>
        <taxon>Actinomycetota</taxon>
        <taxon>Actinomycetes</taxon>
        <taxon>Mycobacteriales</taxon>
        <taxon>Nocardiaceae</taxon>
        <taxon>Nocardia</taxon>
    </lineage>
</organism>
<accession>A0A516NHF6</accession>
<dbReference type="Proteomes" id="UP000317039">
    <property type="component" value="Chromosome"/>
</dbReference>
<dbReference type="Pfam" id="PF01613">
    <property type="entry name" value="Flavin_Reduct"/>
    <property type="match status" value="1"/>
</dbReference>
<dbReference type="InterPro" id="IPR012349">
    <property type="entry name" value="Split_barrel_FMN-bd"/>
</dbReference>
<evidence type="ECO:0000256" key="2">
    <source>
        <dbReference type="ARBA" id="ARBA00023002"/>
    </source>
</evidence>
<dbReference type="SUPFAM" id="SSF50475">
    <property type="entry name" value="FMN-binding split barrel"/>
    <property type="match status" value="1"/>
</dbReference>
<protein>
    <submittedName>
        <fullName evidence="4">Flavin reductase</fullName>
    </submittedName>
</protein>
<keyword evidence="2" id="KW-0560">Oxidoreductase</keyword>